<organism evidence="19 20">
    <name type="scientific">Pseudoteredinibacter isoporae</name>
    <dbReference type="NCBI Taxonomy" id="570281"/>
    <lineage>
        <taxon>Bacteria</taxon>
        <taxon>Pseudomonadati</taxon>
        <taxon>Pseudomonadota</taxon>
        <taxon>Gammaproteobacteria</taxon>
        <taxon>Cellvibrionales</taxon>
        <taxon>Cellvibrionaceae</taxon>
        <taxon>Pseudoteredinibacter</taxon>
    </lineage>
</organism>
<feature type="chain" id="PRO_5030875915" evidence="16">
    <location>
        <begin position="22"/>
        <end position="712"/>
    </location>
</feature>
<keyword evidence="7 16" id="KW-0732">Signal</keyword>
<keyword evidence="3 14" id="KW-0813">Transport</keyword>
<dbReference type="EMBL" id="JACHHT010000002">
    <property type="protein sequence ID" value="MBB6521903.1"/>
    <property type="molecule type" value="Genomic_DNA"/>
</dbReference>
<dbReference type="InterPro" id="IPR010105">
    <property type="entry name" value="TonB_sidphr_rcpt"/>
</dbReference>
<dbReference type="NCBIfam" id="TIGR01783">
    <property type="entry name" value="TonB-siderophor"/>
    <property type="match status" value="1"/>
</dbReference>
<dbReference type="PANTHER" id="PTHR32552">
    <property type="entry name" value="FERRICHROME IRON RECEPTOR-RELATED"/>
    <property type="match status" value="1"/>
</dbReference>
<dbReference type="InterPro" id="IPR012910">
    <property type="entry name" value="Plug_dom"/>
</dbReference>
<feature type="signal peptide" evidence="16">
    <location>
        <begin position="1"/>
        <end position="21"/>
    </location>
</feature>
<evidence type="ECO:0000256" key="3">
    <source>
        <dbReference type="ARBA" id="ARBA00022448"/>
    </source>
</evidence>
<dbReference type="GO" id="GO:0009279">
    <property type="term" value="C:cell outer membrane"/>
    <property type="evidence" value="ECO:0007669"/>
    <property type="project" value="UniProtKB-SubCell"/>
</dbReference>
<dbReference type="Pfam" id="PF07715">
    <property type="entry name" value="Plug"/>
    <property type="match status" value="1"/>
</dbReference>
<dbReference type="InterPro" id="IPR000531">
    <property type="entry name" value="Beta-barrel_TonB"/>
</dbReference>
<keyword evidence="5" id="KW-0410">Iron transport</keyword>
<dbReference type="Gene3D" id="2.170.130.10">
    <property type="entry name" value="TonB-dependent receptor, plug domain"/>
    <property type="match status" value="1"/>
</dbReference>
<evidence type="ECO:0000256" key="9">
    <source>
        <dbReference type="ARBA" id="ARBA00023065"/>
    </source>
</evidence>
<evidence type="ECO:0000313" key="19">
    <source>
        <dbReference type="EMBL" id="MBB6521903.1"/>
    </source>
</evidence>
<keyword evidence="13 14" id="KW-0998">Cell outer membrane</keyword>
<dbReference type="PROSITE" id="PS52016">
    <property type="entry name" value="TONB_DEPENDENT_REC_3"/>
    <property type="match status" value="1"/>
</dbReference>
<dbReference type="InterPro" id="IPR037066">
    <property type="entry name" value="Plug_dom_sf"/>
</dbReference>
<dbReference type="SUPFAM" id="SSF56935">
    <property type="entry name" value="Porins"/>
    <property type="match status" value="1"/>
</dbReference>
<evidence type="ECO:0000256" key="14">
    <source>
        <dbReference type="PROSITE-ProRule" id="PRU01360"/>
    </source>
</evidence>
<dbReference type="InterPro" id="IPR039426">
    <property type="entry name" value="TonB-dep_rcpt-like"/>
</dbReference>
<dbReference type="GO" id="GO:0038023">
    <property type="term" value="F:signaling receptor activity"/>
    <property type="evidence" value="ECO:0007669"/>
    <property type="project" value="InterPro"/>
</dbReference>
<dbReference type="Proteomes" id="UP000528457">
    <property type="component" value="Unassembled WGS sequence"/>
</dbReference>
<dbReference type="RefSeq" id="WP_184679371.1">
    <property type="nucleotide sequence ID" value="NZ_JAAONY010000002.1"/>
</dbReference>
<evidence type="ECO:0000256" key="8">
    <source>
        <dbReference type="ARBA" id="ARBA00023004"/>
    </source>
</evidence>
<evidence type="ECO:0000313" key="20">
    <source>
        <dbReference type="Proteomes" id="UP000528457"/>
    </source>
</evidence>
<evidence type="ECO:0000256" key="12">
    <source>
        <dbReference type="ARBA" id="ARBA00023170"/>
    </source>
</evidence>
<dbReference type="CDD" id="cd01347">
    <property type="entry name" value="ligand_gated_channel"/>
    <property type="match status" value="1"/>
</dbReference>
<comment type="caution">
    <text evidence="19">The sequence shown here is derived from an EMBL/GenBank/DDBJ whole genome shotgun (WGS) entry which is preliminary data.</text>
</comment>
<feature type="domain" description="TonB-dependent receptor-like beta-barrel" evidence="17">
    <location>
        <begin position="231"/>
        <end position="680"/>
    </location>
</feature>
<comment type="subcellular location">
    <subcellularLocation>
        <location evidence="1 14">Cell outer membrane</location>
        <topology evidence="1 14">Multi-pass membrane protein</topology>
    </subcellularLocation>
</comment>
<keyword evidence="12 19" id="KW-0675">Receptor</keyword>
<evidence type="ECO:0000256" key="10">
    <source>
        <dbReference type="ARBA" id="ARBA00023077"/>
    </source>
</evidence>
<evidence type="ECO:0000256" key="16">
    <source>
        <dbReference type="SAM" id="SignalP"/>
    </source>
</evidence>
<evidence type="ECO:0000256" key="6">
    <source>
        <dbReference type="ARBA" id="ARBA00022692"/>
    </source>
</evidence>
<comment type="similarity">
    <text evidence="2 14 15">Belongs to the TonB-dependent receptor family.</text>
</comment>
<keyword evidence="20" id="KW-1185">Reference proteome</keyword>
<evidence type="ECO:0000256" key="15">
    <source>
        <dbReference type="RuleBase" id="RU003357"/>
    </source>
</evidence>
<protein>
    <submittedName>
        <fullName evidence="19">Iron complex outermembrane receptor protein</fullName>
    </submittedName>
</protein>
<dbReference type="Gene3D" id="2.40.170.20">
    <property type="entry name" value="TonB-dependent receptor, beta-barrel domain"/>
    <property type="match status" value="1"/>
</dbReference>
<keyword evidence="4 14" id="KW-1134">Transmembrane beta strand</keyword>
<keyword evidence="6 14" id="KW-0812">Transmembrane</keyword>
<evidence type="ECO:0000256" key="4">
    <source>
        <dbReference type="ARBA" id="ARBA00022452"/>
    </source>
</evidence>
<dbReference type="InterPro" id="IPR036942">
    <property type="entry name" value="Beta-barrel_TonB_sf"/>
</dbReference>
<name>A0A7X0JUF1_9GAMM</name>
<evidence type="ECO:0000259" key="18">
    <source>
        <dbReference type="Pfam" id="PF07715"/>
    </source>
</evidence>
<sequence>MAIKPHCVLMASLLAASMANGQDSKNDGIEEVITYGRAQQFYLEKQTSIGSKIELEQLNLPQSAQILSAQLIEDQAARDITDLYRSIAGVSEFSYSGVTFRGFRDSSNVFYDGVRGDPYSGFSVPQLFNVERVEILKGPASALYGGGEPGGMINYVTKKPSFDDNVELSFTTGSRDLRGGSLEATGGLTESIAYRLGAFYEEADSFRNNADEVNIEIAGGLLFELSDATRLTTTFDYINQDLGGNRFRGVPVDDEGRFLVDPSYNSNEASDFQDLEAWVVQLSLEHRFNDQLRNTTTVRYLDNERFQKYHEPRGWIDANGDGVANAADQVIRREYRDQDRANTEYSVTTDFVLKVDNLAGEHQFLFGADFHDVDSEYEYLRARYEGDGVRNLNIFNLNYGLTDPSSYRLRDLNRDGAEARRWGLYVQDYWVFNKNWSLMAGLRYDNFDNTDKASSYSFDDSNVSPRIALIYKPAEGSTVYLNYSESFNPVSVGNQADVAGEATLEPETGEQIELGIKNEWLDGRIMTTAAIYQIKKQNVVQQNPNDTADLPNDGIPPLVNIGEVESEGVELSLVGDLAANWTITANYAYNDTQVVKGVSGDSLRNTFGDGSRFVNAPEHQLGLWTRYDFESIDSAIAFGVDYVSEQFSFHGQRVRPYTIFDMSWQTQWNDTLIKVNVHNLFDKEYAVSGFSERTGHFPGAPREVVLQVVHSL</sequence>
<gene>
    <name evidence="19" type="ORF">HNR48_002188</name>
</gene>
<evidence type="ECO:0000256" key="7">
    <source>
        <dbReference type="ARBA" id="ARBA00022729"/>
    </source>
</evidence>
<keyword evidence="11 14" id="KW-0472">Membrane</keyword>
<feature type="domain" description="TonB-dependent receptor plug" evidence="18">
    <location>
        <begin position="58"/>
        <end position="151"/>
    </location>
</feature>
<accession>A0A7X0JUF1</accession>
<evidence type="ECO:0000256" key="11">
    <source>
        <dbReference type="ARBA" id="ARBA00023136"/>
    </source>
</evidence>
<keyword evidence="9" id="KW-0406">Ion transport</keyword>
<reference evidence="19 20" key="1">
    <citation type="submission" date="2020-08" db="EMBL/GenBank/DDBJ databases">
        <title>Genomic Encyclopedia of Type Strains, Phase IV (KMG-IV): sequencing the most valuable type-strain genomes for metagenomic binning, comparative biology and taxonomic classification.</title>
        <authorList>
            <person name="Goeker M."/>
        </authorList>
    </citation>
    <scope>NUCLEOTIDE SEQUENCE [LARGE SCALE GENOMIC DNA]</scope>
    <source>
        <strain evidence="19 20">DSM 22368</strain>
    </source>
</reference>
<evidence type="ECO:0000259" key="17">
    <source>
        <dbReference type="Pfam" id="PF00593"/>
    </source>
</evidence>
<evidence type="ECO:0000256" key="13">
    <source>
        <dbReference type="ARBA" id="ARBA00023237"/>
    </source>
</evidence>
<keyword evidence="8" id="KW-0408">Iron</keyword>
<dbReference type="GO" id="GO:0015344">
    <property type="term" value="F:siderophore uptake transmembrane transporter activity"/>
    <property type="evidence" value="ECO:0007669"/>
    <property type="project" value="TreeGrafter"/>
</dbReference>
<dbReference type="GO" id="GO:0015891">
    <property type="term" value="P:siderophore transport"/>
    <property type="evidence" value="ECO:0007669"/>
    <property type="project" value="InterPro"/>
</dbReference>
<dbReference type="InParanoid" id="A0A7X0JUF1"/>
<dbReference type="Pfam" id="PF00593">
    <property type="entry name" value="TonB_dep_Rec_b-barrel"/>
    <property type="match status" value="1"/>
</dbReference>
<keyword evidence="10 15" id="KW-0798">TonB box</keyword>
<evidence type="ECO:0000256" key="2">
    <source>
        <dbReference type="ARBA" id="ARBA00009810"/>
    </source>
</evidence>
<dbReference type="AlphaFoldDB" id="A0A7X0JUF1"/>
<evidence type="ECO:0000256" key="1">
    <source>
        <dbReference type="ARBA" id="ARBA00004571"/>
    </source>
</evidence>
<proteinExistence type="inferred from homology"/>
<evidence type="ECO:0000256" key="5">
    <source>
        <dbReference type="ARBA" id="ARBA00022496"/>
    </source>
</evidence>
<dbReference type="PANTHER" id="PTHR32552:SF68">
    <property type="entry name" value="FERRICHROME OUTER MEMBRANE TRANSPORTER_PHAGE RECEPTOR"/>
    <property type="match status" value="1"/>
</dbReference>